<dbReference type="GO" id="GO:0005524">
    <property type="term" value="F:ATP binding"/>
    <property type="evidence" value="ECO:0007669"/>
    <property type="project" value="UniProtKB-KW"/>
</dbReference>
<dbReference type="Gene3D" id="1.10.510.10">
    <property type="entry name" value="Transferase(Phosphotransferase) domain 1"/>
    <property type="match status" value="1"/>
</dbReference>
<evidence type="ECO:0000256" key="1">
    <source>
        <dbReference type="ARBA" id="ARBA00004479"/>
    </source>
</evidence>
<evidence type="ECO:0000256" key="4">
    <source>
        <dbReference type="ARBA" id="ARBA00022737"/>
    </source>
</evidence>
<evidence type="ECO:0000259" key="9">
    <source>
        <dbReference type="PROSITE" id="PS50011"/>
    </source>
</evidence>
<dbReference type="AlphaFoldDB" id="A0A448WI70"/>
<dbReference type="Pfam" id="PF07714">
    <property type="entry name" value="PK_Tyr_Ser-Thr"/>
    <property type="match status" value="1"/>
</dbReference>
<dbReference type="GO" id="GO:0005886">
    <property type="term" value="C:plasma membrane"/>
    <property type="evidence" value="ECO:0007669"/>
    <property type="project" value="TreeGrafter"/>
</dbReference>
<keyword evidence="4" id="KW-0677">Repeat</keyword>
<name>A0A448WI70_9PLAT</name>
<dbReference type="PROSITE" id="PS00109">
    <property type="entry name" value="PROTEIN_KINASE_TYR"/>
    <property type="match status" value="1"/>
</dbReference>
<dbReference type="InterPro" id="IPR011009">
    <property type="entry name" value="Kinase-like_dom_sf"/>
</dbReference>
<evidence type="ECO:0000256" key="6">
    <source>
        <dbReference type="ARBA" id="ARBA00022840"/>
    </source>
</evidence>
<proteinExistence type="predicted"/>
<keyword evidence="6" id="KW-0067">ATP-binding</keyword>
<dbReference type="EMBL" id="CAAALY010014634">
    <property type="protein sequence ID" value="VEL12388.1"/>
    <property type="molecule type" value="Genomic_DNA"/>
</dbReference>
<dbReference type="InterPro" id="IPR008266">
    <property type="entry name" value="Tyr_kinase_AS"/>
</dbReference>
<keyword evidence="7" id="KW-1133">Transmembrane helix</keyword>
<keyword evidence="8" id="KW-0472">Membrane</keyword>
<keyword evidence="11" id="KW-1185">Reference proteome</keyword>
<dbReference type="Proteomes" id="UP000784294">
    <property type="component" value="Unassembled WGS sequence"/>
</dbReference>
<dbReference type="SUPFAM" id="SSF56112">
    <property type="entry name" value="Protein kinase-like (PK-like)"/>
    <property type="match status" value="1"/>
</dbReference>
<comment type="subcellular location">
    <subcellularLocation>
        <location evidence="1">Membrane</location>
        <topology evidence="1">Single-pass type I membrane protein</topology>
    </subcellularLocation>
</comment>
<keyword evidence="5" id="KW-0547">Nucleotide-binding</keyword>
<evidence type="ECO:0000256" key="5">
    <source>
        <dbReference type="ARBA" id="ARBA00022741"/>
    </source>
</evidence>
<dbReference type="PRINTS" id="PR00109">
    <property type="entry name" value="TYRKINASE"/>
</dbReference>
<organism evidence="10 11">
    <name type="scientific">Protopolystoma xenopodis</name>
    <dbReference type="NCBI Taxonomy" id="117903"/>
    <lineage>
        <taxon>Eukaryota</taxon>
        <taxon>Metazoa</taxon>
        <taxon>Spiralia</taxon>
        <taxon>Lophotrochozoa</taxon>
        <taxon>Platyhelminthes</taxon>
        <taxon>Monogenea</taxon>
        <taxon>Polyopisthocotylea</taxon>
        <taxon>Polystomatidea</taxon>
        <taxon>Polystomatidae</taxon>
        <taxon>Protopolystoma</taxon>
    </lineage>
</organism>
<evidence type="ECO:0000256" key="3">
    <source>
        <dbReference type="ARBA" id="ARBA00022729"/>
    </source>
</evidence>
<dbReference type="InterPro" id="IPR050122">
    <property type="entry name" value="RTK"/>
</dbReference>
<evidence type="ECO:0000256" key="7">
    <source>
        <dbReference type="ARBA" id="ARBA00022989"/>
    </source>
</evidence>
<keyword evidence="3" id="KW-0732">Signal</keyword>
<dbReference type="InterPro" id="IPR001245">
    <property type="entry name" value="Ser-Thr/Tyr_kinase_cat_dom"/>
</dbReference>
<dbReference type="InterPro" id="IPR000719">
    <property type="entry name" value="Prot_kinase_dom"/>
</dbReference>
<evidence type="ECO:0000256" key="8">
    <source>
        <dbReference type="ARBA" id="ARBA00023136"/>
    </source>
</evidence>
<dbReference type="GO" id="GO:0007169">
    <property type="term" value="P:cell surface receptor protein tyrosine kinase signaling pathway"/>
    <property type="evidence" value="ECO:0007669"/>
    <property type="project" value="TreeGrafter"/>
</dbReference>
<sequence>MELMLLGDLATYLRQRMAHQDYHEGSVAPHLAVRWAAEIADGMAYLSSKRYVHRDLAARNCLVGADMTIKIGGKQALWLFLFL</sequence>
<keyword evidence="2" id="KW-0812">Transmembrane</keyword>
<evidence type="ECO:0000313" key="11">
    <source>
        <dbReference type="Proteomes" id="UP000784294"/>
    </source>
</evidence>
<feature type="domain" description="Protein kinase" evidence="9">
    <location>
        <begin position="1"/>
        <end position="83"/>
    </location>
</feature>
<dbReference type="OrthoDB" id="6281747at2759"/>
<dbReference type="GO" id="GO:0004714">
    <property type="term" value="F:transmembrane receptor protein tyrosine kinase activity"/>
    <property type="evidence" value="ECO:0007669"/>
    <property type="project" value="TreeGrafter"/>
</dbReference>
<dbReference type="PANTHER" id="PTHR24416:SF525">
    <property type="entry name" value="INSULIN-LIKE RECEPTOR"/>
    <property type="match status" value="1"/>
</dbReference>
<dbReference type="GO" id="GO:0043235">
    <property type="term" value="C:receptor complex"/>
    <property type="evidence" value="ECO:0007669"/>
    <property type="project" value="TreeGrafter"/>
</dbReference>
<evidence type="ECO:0000256" key="2">
    <source>
        <dbReference type="ARBA" id="ARBA00022692"/>
    </source>
</evidence>
<protein>
    <recommendedName>
        <fullName evidence="9">Protein kinase domain-containing protein</fullName>
    </recommendedName>
</protein>
<dbReference type="PANTHER" id="PTHR24416">
    <property type="entry name" value="TYROSINE-PROTEIN KINASE RECEPTOR"/>
    <property type="match status" value="1"/>
</dbReference>
<gene>
    <name evidence="10" type="ORF">PXEA_LOCUS5828</name>
</gene>
<dbReference type="PROSITE" id="PS50011">
    <property type="entry name" value="PROTEIN_KINASE_DOM"/>
    <property type="match status" value="1"/>
</dbReference>
<evidence type="ECO:0000313" key="10">
    <source>
        <dbReference type="EMBL" id="VEL12388.1"/>
    </source>
</evidence>
<accession>A0A448WI70</accession>
<reference evidence="10" key="1">
    <citation type="submission" date="2018-11" db="EMBL/GenBank/DDBJ databases">
        <authorList>
            <consortium name="Pathogen Informatics"/>
        </authorList>
    </citation>
    <scope>NUCLEOTIDE SEQUENCE</scope>
</reference>
<comment type="caution">
    <text evidence="10">The sequence shown here is derived from an EMBL/GenBank/DDBJ whole genome shotgun (WGS) entry which is preliminary data.</text>
</comment>